<keyword evidence="2" id="KW-1185">Reference proteome</keyword>
<evidence type="ECO:0000313" key="2">
    <source>
        <dbReference type="Proteomes" id="UP000287972"/>
    </source>
</evidence>
<comment type="caution">
    <text evidence="1">The sequence shown here is derived from an EMBL/GenBank/DDBJ whole genome shotgun (WGS) entry which is preliminary data.</text>
</comment>
<accession>A0A428SNM7</accession>
<evidence type="ECO:0000313" key="1">
    <source>
        <dbReference type="EMBL" id="RSL91377.1"/>
    </source>
</evidence>
<name>A0A428SNM7_9HYPO</name>
<protein>
    <submittedName>
        <fullName evidence="1">Uncharacterized protein</fullName>
    </submittedName>
</protein>
<proteinExistence type="predicted"/>
<reference evidence="1 2" key="1">
    <citation type="submission" date="2017-06" db="EMBL/GenBank/DDBJ databases">
        <title>Comparative genomic analysis of Ambrosia Fusariam Clade fungi.</title>
        <authorList>
            <person name="Stajich J.E."/>
            <person name="Carrillo J."/>
            <person name="Kijimoto T."/>
            <person name="Eskalen A."/>
            <person name="O'Donnell K."/>
            <person name="Kasson M."/>
        </authorList>
    </citation>
    <scope>NUCLEOTIDE SEQUENCE [LARGE SCALE GENOMIC DNA]</scope>
    <source>
        <strain evidence="1 2">NRRL62606</strain>
    </source>
</reference>
<organism evidence="1 2">
    <name type="scientific">Fusarium floridanum</name>
    <dbReference type="NCBI Taxonomy" id="1325733"/>
    <lineage>
        <taxon>Eukaryota</taxon>
        <taxon>Fungi</taxon>
        <taxon>Dikarya</taxon>
        <taxon>Ascomycota</taxon>
        <taxon>Pezizomycotina</taxon>
        <taxon>Sordariomycetes</taxon>
        <taxon>Hypocreomycetidae</taxon>
        <taxon>Hypocreales</taxon>
        <taxon>Nectriaceae</taxon>
        <taxon>Fusarium</taxon>
        <taxon>Fusarium solani species complex</taxon>
    </lineage>
</organism>
<dbReference type="AlphaFoldDB" id="A0A428SNM7"/>
<sequence length="659" mass="75414">MPDQPDQPGQSVADLWLQLDMAFTGDGTPMTPHFKQEGLKRGNITRPIINKIRYNRNPLNEIGLWVGDLPIEPQTVAAFFSFVSGGRLPEGRQTILPLATKEEVTNMTKPYSQWAPAEYHHLGQAAVTSISSRINLTKDDEKLPSIATELYAMKKRIWEGIPPLSERRWKELDLDNMGNFPIACRYIVAVIDVFQYLNEGWMRKAMRTIYNRIWDDLHDCEEAINACRRLAADGDDFDEISLTALWYQHTKSHFDSMCQMAHEWVTEHIQRLRQPVLDHLASHQPTHERDHDEVQWDLTNKLYDLLDNGAHADFTIFLPMEGYKGSNIPLQRPLGSTPPGGFREKPISFSVNILKRKCDYGGRLRYLTRKEQYGTYERLGLSPISLEINDPARLMITCHSQIDAQTQSRRELRGVPQELELDPWLDLAKTYLGYGNLRCGFVAYRLCHSHTPEVWNNFKAKFESDISDWGRGVKGIDDVRAACKIYWLDGQDLEIPDGDIEAAKKHFHKHIDSEDARGAHKGAFLVIDEDVVKSYLNPVREREKFVLAVDPDFDPETKPEDRRLPSYKGSVRVLGSILWDDLGALLVTQSILLDDTWALAMSHPHEVYEGARVTTVLKFSSFEQLQGFDMLCAVIPKLVPTVKTGLTLERLHRLRQGRS</sequence>
<dbReference type="Proteomes" id="UP000287972">
    <property type="component" value="Unassembled WGS sequence"/>
</dbReference>
<gene>
    <name evidence="1" type="ORF">CEP51_000278</name>
</gene>
<dbReference type="EMBL" id="NKCL01000003">
    <property type="protein sequence ID" value="RSL91377.1"/>
    <property type="molecule type" value="Genomic_DNA"/>
</dbReference>